<keyword evidence="2" id="KW-1185">Reference proteome</keyword>
<protein>
    <submittedName>
        <fullName evidence="1">Uncharacterized protein</fullName>
    </submittedName>
</protein>
<accession>A0ACC2RMK6</accession>
<name>A0ACC2RMK6_9FUNG</name>
<reference evidence="1" key="1">
    <citation type="submission" date="2022-04" db="EMBL/GenBank/DDBJ databases">
        <title>Genome of the entomopathogenic fungus Entomophthora muscae.</title>
        <authorList>
            <person name="Elya C."/>
            <person name="Lovett B.R."/>
            <person name="Lee E."/>
            <person name="Macias A.M."/>
            <person name="Hajek A.E."/>
            <person name="De Bivort B.L."/>
            <person name="Kasson M.T."/>
            <person name="De Fine Licht H.H."/>
            <person name="Stajich J.E."/>
        </authorList>
    </citation>
    <scope>NUCLEOTIDE SEQUENCE</scope>
    <source>
        <strain evidence="1">Berkeley</strain>
    </source>
</reference>
<evidence type="ECO:0000313" key="2">
    <source>
        <dbReference type="Proteomes" id="UP001165960"/>
    </source>
</evidence>
<organism evidence="1 2">
    <name type="scientific">Entomophthora muscae</name>
    <dbReference type="NCBI Taxonomy" id="34485"/>
    <lineage>
        <taxon>Eukaryota</taxon>
        <taxon>Fungi</taxon>
        <taxon>Fungi incertae sedis</taxon>
        <taxon>Zoopagomycota</taxon>
        <taxon>Entomophthoromycotina</taxon>
        <taxon>Entomophthoromycetes</taxon>
        <taxon>Entomophthorales</taxon>
        <taxon>Entomophthoraceae</taxon>
        <taxon>Entomophthora</taxon>
    </lineage>
</organism>
<proteinExistence type="predicted"/>
<gene>
    <name evidence="1" type="ORF">DSO57_1006191</name>
</gene>
<dbReference type="EMBL" id="QTSX02007117">
    <property type="protein sequence ID" value="KAJ9051269.1"/>
    <property type="molecule type" value="Genomic_DNA"/>
</dbReference>
<sequence length="137" mass="15353">MAFQAQTDSGMGHDTYYLKQYLTKKQEKNKCQEEIVAKPSQVQTVTISTSNQNTAAPMTLPDLPKMDLACFRKEMIMINALLRAHPKSFRDNAQKVMMVAAVVIHMCAFLQARVDLASNKDNMLKSDNVWLAGDAVN</sequence>
<dbReference type="Proteomes" id="UP001165960">
    <property type="component" value="Unassembled WGS sequence"/>
</dbReference>
<comment type="caution">
    <text evidence="1">The sequence shown here is derived from an EMBL/GenBank/DDBJ whole genome shotgun (WGS) entry which is preliminary data.</text>
</comment>
<evidence type="ECO:0000313" key="1">
    <source>
        <dbReference type="EMBL" id="KAJ9051269.1"/>
    </source>
</evidence>